<dbReference type="EMBL" id="FTMC01000001">
    <property type="protein sequence ID" value="SIP89477.1"/>
    <property type="molecule type" value="Genomic_DNA"/>
</dbReference>
<sequence length="117" mass="13189">MTYVDGFVAAVPTANREQYQHHAQIAAQVFKEHGALKVVECWGDDVPEGKLTSFPMAVQRTPEETVVFSWILWPSKSVRDAAHQKVMSDPRLAPETNPMPYDGKRLIFGGFEMILDQ</sequence>
<organism evidence="1 3">
    <name type="scientific">Pseudomonas flexibilis</name>
    <dbReference type="NCBI Taxonomy" id="706570"/>
    <lineage>
        <taxon>Bacteria</taxon>
        <taxon>Pseudomonadati</taxon>
        <taxon>Pseudomonadota</taxon>
        <taxon>Gammaproteobacteria</taxon>
        <taxon>Pseudomonadales</taxon>
        <taxon>Pseudomonadaceae</taxon>
        <taxon>Pseudomonas</taxon>
    </lineage>
</organism>
<dbReference type="EMBL" id="JTAK01000002">
    <property type="protein sequence ID" value="KHO65255.1"/>
    <property type="molecule type" value="Genomic_DNA"/>
</dbReference>
<protein>
    <submittedName>
        <fullName evidence="1">RNA signal recognition particle 4.5S RNA</fullName>
    </submittedName>
</protein>
<accession>A0A0B2DE17</accession>
<dbReference type="PATRIC" id="fig|706570.3.peg.337"/>
<dbReference type="SUPFAM" id="SSF54909">
    <property type="entry name" value="Dimeric alpha+beta barrel"/>
    <property type="match status" value="1"/>
</dbReference>
<evidence type="ECO:0000313" key="3">
    <source>
        <dbReference type="Proteomes" id="UP000030980"/>
    </source>
</evidence>
<dbReference type="AlphaFoldDB" id="A0A0B2DE17"/>
<dbReference type="Proteomes" id="UP000186079">
    <property type="component" value="Unassembled WGS sequence"/>
</dbReference>
<name>A0A0B2DE17_9PSED</name>
<dbReference type="Gene3D" id="3.30.70.100">
    <property type="match status" value="1"/>
</dbReference>
<gene>
    <name evidence="1" type="ORF">PT85_03940</name>
    <name evidence="2" type="ORF">SAMN05421672_101218</name>
</gene>
<evidence type="ECO:0000313" key="2">
    <source>
        <dbReference type="EMBL" id="SIP89477.1"/>
    </source>
</evidence>
<proteinExistence type="predicted"/>
<dbReference type="OrthoDB" id="9792392at2"/>
<dbReference type="STRING" id="706570.PT85_03940"/>
<dbReference type="RefSeq" id="WP_039559590.1">
    <property type="nucleotide sequence ID" value="NZ_FMUP01000001.1"/>
</dbReference>
<keyword evidence="3" id="KW-1185">Reference proteome</keyword>
<reference evidence="2 4" key="2">
    <citation type="submission" date="2017-01" db="EMBL/GenBank/DDBJ databases">
        <authorList>
            <person name="Mah S.A."/>
            <person name="Swanson W.J."/>
            <person name="Moy G.W."/>
            <person name="Vacquier V.D."/>
        </authorList>
    </citation>
    <scope>NUCLEOTIDE SEQUENCE [LARGE SCALE GENOMIC DNA]</scope>
    <source>
        <strain evidence="2 4">ATCC 29606</strain>
    </source>
</reference>
<dbReference type="Proteomes" id="UP000030980">
    <property type="component" value="Unassembled WGS sequence"/>
</dbReference>
<evidence type="ECO:0000313" key="4">
    <source>
        <dbReference type="Proteomes" id="UP000186079"/>
    </source>
</evidence>
<dbReference type="PIRSF" id="PIRSF007028">
    <property type="entry name" value="UCP007028"/>
    <property type="match status" value="1"/>
</dbReference>
<evidence type="ECO:0000313" key="1">
    <source>
        <dbReference type="EMBL" id="KHO65255.1"/>
    </source>
</evidence>
<dbReference type="Pfam" id="PF07237">
    <property type="entry name" value="DUF1428"/>
    <property type="match status" value="1"/>
</dbReference>
<dbReference type="InterPro" id="IPR011008">
    <property type="entry name" value="Dimeric_a/b-barrel"/>
</dbReference>
<accession>A0A0B3BRM4</accession>
<reference evidence="1 3" key="1">
    <citation type="submission" date="2014-11" db="EMBL/GenBank/DDBJ databases">
        <title>Genome sequence of Pseudomonas tuomuerensis JCM 14085.</title>
        <authorList>
            <person name="Shin S.-K."/>
            <person name="Yi H."/>
        </authorList>
    </citation>
    <scope>NUCLEOTIDE SEQUENCE [LARGE SCALE GENOMIC DNA]</scope>
    <source>
        <strain evidence="1 3">JCM 14085</strain>
    </source>
</reference>
<dbReference type="InterPro" id="IPR009874">
    <property type="entry name" value="DUF1428"/>
</dbReference>